<proteinExistence type="predicted"/>
<dbReference type="Pfam" id="PF07987">
    <property type="entry name" value="DUF1775"/>
    <property type="match status" value="1"/>
</dbReference>
<feature type="signal peptide" evidence="2">
    <location>
        <begin position="1"/>
        <end position="18"/>
    </location>
</feature>
<comment type="caution">
    <text evidence="4">The sequence shown here is derived from an EMBL/GenBank/DDBJ whole genome shotgun (WGS) entry which is preliminary data.</text>
</comment>
<feature type="domain" description="YncI copper-binding" evidence="3">
    <location>
        <begin position="19"/>
        <end position="164"/>
    </location>
</feature>
<gene>
    <name evidence="4" type="ORF">BCR44DRAFT_65664</name>
</gene>
<keyword evidence="2" id="KW-0732">Signal</keyword>
<dbReference type="AlphaFoldDB" id="A0A1Y2HGA7"/>
<protein>
    <recommendedName>
        <fullName evidence="3">YncI copper-binding domain-containing protein</fullName>
    </recommendedName>
</protein>
<dbReference type="InterPro" id="IPR038507">
    <property type="entry name" value="YcnI-like_sf"/>
</dbReference>
<evidence type="ECO:0000259" key="3">
    <source>
        <dbReference type="Pfam" id="PF07987"/>
    </source>
</evidence>
<sequence>MHSSLLLVLLLAAASAHAHVTLSPSSVPRNAYVVTAVRVPHGCDGGAATSAVTVTIPQNVTNVKPEAVPGWTITMTNRPLVPPITNHGKTINETVDTVTWAGGPAIADAHYFDFGLMWKSPDAVLRIQFPVNQTCVGGNVTSWSQIRTNPQDTSPMPFPAPGVSITDAPPAAGAAPNATAAGATGKSSAGNTVVDMVPAVLAAGAALLFN</sequence>
<accession>A0A1Y2HGA7</accession>
<dbReference type="Gene3D" id="2.60.40.2230">
    <property type="entry name" value="Uncharacterised protein YcnI-like PF07987, DUF1775"/>
    <property type="match status" value="1"/>
</dbReference>
<dbReference type="CDD" id="cd08545">
    <property type="entry name" value="YcnI_like"/>
    <property type="match status" value="1"/>
</dbReference>
<dbReference type="EMBL" id="MCFL01000039">
    <property type="protein sequence ID" value="ORZ33034.1"/>
    <property type="molecule type" value="Genomic_DNA"/>
</dbReference>
<feature type="region of interest" description="Disordered" evidence="1">
    <location>
        <begin position="169"/>
        <end position="188"/>
    </location>
</feature>
<dbReference type="STRING" id="765915.A0A1Y2HGA7"/>
<dbReference type="OrthoDB" id="4234at2759"/>
<dbReference type="InterPro" id="IPR012533">
    <property type="entry name" value="YcnI-copper_dom"/>
</dbReference>
<organism evidence="4 5">
    <name type="scientific">Catenaria anguillulae PL171</name>
    <dbReference type="NCBI Taxonomy" id="765915"/>
    <lineage>
        <taxon>Eukaryota</taxon>
        <taxon>Fungi</taxon>
        <taxon>Fungi incertae sedis</taxon>
        <taxon>Blastocladiomycota</taxon>
        <taxon>Blastocladiomycetes</taxon>
        <taxon>Blastocladiales</taxon>
        <taxon>Catenariaceae</taxon>
        <taxon>Catenaria</taxon>
    </lineage>
</organism>
<evidence type="ECO:0000256" key="2">
    <source>
        <dbReference type="SAM" id="SignalP"/>
    </source>
</evidence>
<evidence type="ECO:0000313" key="4">
    <source>
        <dbReference type="EMBL" id="ORZ33034.1"/>
    </source>
</evidence>
<keyword evidence="5" id="KW-1185">Reference proteome</keyword>
<name>A0A1Y2HGA7_9FUNG</name>
<dbReference type="Proteomes" id="UP000193411">
    <property type="component" value="Unassembled WGS sequence"/>
</dbReference>
<reference evidence="4 5" key="1">
    <citation type="submission" date="2016-07" db="EMBL/GenBank/DDBJ databases">
        <title>Pervasive Adenine N6-methylation of Active Genes in Fungi.</title>
        <authorList>
            <consortium name="DOE Joint Genome Institute"/>
            <person name="Mondo S.J."/>
            <person name="Dannebaum R.O."/>
            <person name="Kuo R.C."/>
            <person name="Labutti K."/>
            <person name="Haridas S."/>
            <person name="Kuo A."/>
            <person name="Salamov A."/>
            <person name="Ahrendt S.R."/>
            <person name="Lipzen A."/>
            <person name="Sullivan W."/>
            <person name="Andreopoulos W.B."/>
            <person name="Clum A."/>
            <person name="Lindquist E."/>
            <person name="Daum C."/>
            <person name="Ramamoorthy G.K."/>
            <person name="Gryganskyi A."/>
            <person name="Culley D."/>
            <person name="Magnuson J.K."/>
            <person name="James T.Y."/>
            <person name="O'Malley M.A."/>
            <person name="Stajich J.E."/>
            <person name="Spatafora J.W."/>
            <person name="Visel A."/>
            <person name="Grigoriev I.V."/>
        </authorList>
    </citation>
    <scope>NUCLEOTIDE SEQUENCE [LARGE SCALE GENOMIC DNA]</scope>
    <source>
        <strain evidence="4 5">PL171</strain>
    </source>
</reference>
<evidence type="ECO:0000256" key="1">
    <source>
        <dbReference type="SAM" id="MobiDB-lite"/>
    </source>
</evidence>
<evidence type="ECO:0000313" key="5">
    <source>
        <dbReference type="Proteomes" id="UP000193411"/>
    </source>
</evidence>
<feature type="chain" id="PRO_5012033715" description="YncI copper-binding domain-containing protein" evidence="2">
    <location>
        <begin position="19"/>
        <end position="210"/>
    </location>
</feature>